<evidence type="ECO:0000313" key="3">
    <source>
        <dbReference type="Proteomes" id="UP000663942"/>
    </source>
</evidence>
<dbReference type="Proteomes" id="UP000663942">
    <property type="component" value="Chromosome"/>
</dbReference>
<dbReference type="Pfam" id="PF25176">
    <property type="entry name" value="DUF7831"/>
    <property type="match status" value="1"/>
</dbReference>
<proteinExistence type="predicted"/>
<dbReference type="RefSeq" id="WP_207825018.1">
    <property type="nucleotide sequence ID" value="NZ_CP062006.1"/>
</dbReference>
<name>A0ABX7SNR4_9CAUL</name>
<accession>A0ABX7SNR4</accession>
<sequence>MLILQHRIYRADLQANPAVLYVFGDNEERWGRGGQAAEMRDEPNAVGVATLKAPGVFWTESDVARQCAVIDADMAPLFEALRAGRTVIFPLDGIGSGLADLERRSPTTWAHLQHRINELKSAGEA</sequence>
<organism evidence="2 3">
    <name type="scientific">Brevundimonas pondensis</name>
    <dbReference type="NCBI Taxonomy" id="2774189"/>
    <lineage>
        <taxon>Bacteria</taxon>
        <taxon>Pseudomonadati</taxon>
        <taxon>Pseudomonadota</taxon>
        <taxon>Alphaproteobacteria</taxon>
        <taxon>Caulobacterales</taxon>
        <taxon>Caulobacteraceae</taxon>
        <taxon>Brevundimonas</taxon>
    </lineage>
</organism>
<reference evidence="2 3" key="1">
    <citation type="submission" date="2020-09" db="EMBL/GenBank/DDBJ databases">
        <title>Brevundimonas sp. LVF1 isolated from an oligotrophic pond in Goettingen, Germany.</title>
        <authorList>
            <person name="Friedrich I."/>
            <person name="Klassen A."/>
            <person name="Neubauer H."/>
            <person name="Schneider D."/>
            <person name="Hertel R."/>
            <person name="Daniel R."/>
        </authorList>
    </citation>
    <scope>NUCLEOTIDE SEQUENCE [LARGE SCALE GENOMIC DNA]</scope>
    <source>
        <strain evidence="2 3">LVF1</strain>
    </source>
</reference>
<evidence type="ECO:0000313" key="2">
    <source>
        <dbReference type="EMBL" id="QTC88068.1"/>
    </source>
</evidence>
<keyword evidence="3" id="KW-1185">Reference proteome</keyword>
<feature type="domain" description="DUF7831" evidence="1">
    <location>
        <begin position="3"/>
        <end position="114"/>
    </location>
</feature>
<protein>
    <recommendedName>
        <fullName evidence="1">DUF7831 domain-containing protein</fullName>
    </recommendedName>
</protein>
<dbReference type="EMBL" id="CP062006">
    <property type="protein sequence ID" value="QTC88068.1"/>
    <property type="molecule type" value="Genomic_DNA"/>
</dbReference>
<gene>
    <name evidence="2" type="ORF">IFE19_01280</name>
</gene>
<evidence type="ECO:0000259" key="1">
    <source>
        <dbReference type="Pfam" id="PF25176"/>
    </source>
</evidence>
<dbReference type="InterPro" id="IPR057153">
    <property type="entry name" value="DUF7831"/>
</dbReference>